<name>A0A8S1XTI5_PAROT</name>
<reference evidence="2" key="1">
    <citation type="submission" date="2021-01" db="EMBL/GenBank/DDBJ databases">
        <authorList>
            <consortium name="Genoscope - CEA"/>
            <person name="William W."/>
        </authorList>
    </citation>
    <scope>NUCLEOTIDE SEQUENCE</scope>
</reference>
<protein>
    <submittedName>
        <fullName evidence="2">Uncharacterized protein</fullName>
    </submittedName>
</protein>
<dbReference type="PROSITE" id="PS00018">
    <property type="entry name" value="EF_HAND_1"/>
    <property type="match status" value="1"/>
</dbReference>
<dbReference type="AlphaFoldDB" id="A0A8S1XTI5"/>
<dbReference type="OMA" id="MSIHSIQ"/>
<dbReference type="InterPro" id="IPR018247">
    <property type="entry name" value="EF_Hand_1_Ca_BS"/>
</dbReference>
<accession>A0A8S1XTI5</accession>
<evidence type="ECO:0000313" key="2">
    <source>
        <dbReference type="EMBL" id="CAD8204569.1"/>
    </source>
</evidence>
<evidence type="ECO:0000256" key="1">
    <source>
        <dbReference type="SAM" id="MobiDB-lite"/>
    </source>
</evidence>
<feature type="compositionally biased region" description="Low complexity" evidence="1">
    <location>
        <begin position="360"/>
        <end position="375"/>
    </location>
</feature>
<dbReference type="EMBL" id="CAJJDP010000134">
    <property type="protein sequence ID" value="CAD8204569.1"/>
    <property type="molecule type" value="Genomic_DNA"/>
</dbReference>
<proteinExistence type="predicted"/>
<feature type="compositionally biased region" description="Basic and acidic residues" evidence="1">
    <location>
        <begin position="349"/>
        <end position="359"/>
    </location>
</feature>
<evidence type="ECO:0000313" key="3">
    <source>
        <dbReference type="Proteomes" id="UP000683925"/>
    </source>
</evidence>
<comment type="caution">
    <text evidence="2">The sequence shown here is derived from an EMBL/GenBank/DDBJ whole genome shotgun (WGS) entry which is preliminary data.</text>
</comment>
<gene>
    <name evidence="2" type="ORF">POCTA_138.1.T1330053</name>
</gene>
<dbReference type="Proteomes" id="UP000683925">
    <property type="component" value="Unassembled WGS sequence"/>
</dbReference>
<organism evidence="2 3">
    <name type="scientific">Paramecium octaurelia</name>
    <dbReference type="NCBI Taxonomy" id="43137"/>
    <lineage>
        <taxon>Eukaryota</taxon>
        <taxon>Sar</taxon>
        <taxon>Alveolata</taxon>
        <taxon>Ciliophora</taxon>
        <taxon>Intramacronucleata</taxon>
        <taxon>Oligohymenophorea</taxon>
        <taxon>Peniculida</taxon>
        <taxon>Parameciidae</taxon>
        <taxon>Paramecium</taxon>
    </lineage>
</organism>
<sequence length="517" mass="61375">MSIHSIQEKQSKQAIYITYKLDKVDCLVKFELRSKQVNFLNFSQSYLRLEAPFKYFGIEYQESGYITTTIFVQILNQAQKNPIQGASDDVINQLIDDFESIEEDLDLRLVHLSKLSNNPEFSDEKVIKENDRLLMKKIRDIDQSVSDNYKYRNENWQLLYVVETTAKIIWNGEEKKLIKLGKTNKSIEQYVKKLKQQYQGKIEFRPLFAQRLYTPANHLVDKKFFHVKLLNSIPESKVYLKADESQNSQIHYEFYFLTDEFVENFEKCLRKFIDKNKEQYQIHKVINTDNKKIDVSNNQDISQNELQDLPTSAQESFIKQEQVQNQEQEQEAEKINQKEIAQDTSQEQISKEKQQKESLEQQQQQSLEQQQQSLEQSKEEQESLEQQQEQQKEDQESSKQFIEQQYQEYQEQSSIQQQQEQLNIILQQINQREQLNEQTISEQFEMSKTLDDTSFEFFDHDPKTNPSILGVPINYQLSEESQEIVYQASKVINLQNNYLKALLYTAAAKRELKQNDK</sequence>
<feature type="region of interest" description="Disordered" evidence="1">
    <location>
        <begin position="340"/>
        <end position="401"/>
    </location>
</feature>
<dbReference type="OrthoDB" id="309969at2759"/>
<keyword evidence="3" id="KW-1185">Reference proteome</keyword>